<dbReference type="AlphaFoldDB" id="A0A437R9B6"/>
<gene>
    <name evidence="2" type="ORF">EOE66_20315</name>
</gene>
<organism evidence="2 3">
    <name type="scientific">Rubrivivax rivuli</name>
    <dbReference type="NCBI Taxonomy" id="1862385"/>
    <lineage>
        <taxon>Bacteria</taxon>
        <taxon>Pseudomonadati</taxon>
        <taxon>Pseudomonadota</taxon>
        <taxon>Betaproteobacteria</taxon>
        <taxon>Burkholderiales</taxon>
        <taxon>Sphaerotilaceae</taxon>
        <taxon>Rubrivivax</taxon>
    </lineage>
</organism>
<sequence length="121" mass="13135">MNTRRCLKVAARIHALLVQELGQGIEPARMLSEPLYARDVLLVCEGLPGTELPQLAFKFRQALAAVDPEDAARAGQTSGFSPSRFLNSLFGATTGSPASTLDTPPDKPPRSWFGRLRDSIK</sequence>
<dbReference type="Proteomes" id="UP000285575">
    <property type="component" value="Unassembled WGS sequence"/>
</dbReference>
<dbReference type="EMBL" id="SACR01000007">
    <property type="protein sequence ID" value="RVU43297.1"/>
    <property type="molecule type" value="Genomic_DNA"/>
</dbReference>
<evidence type="ECO:0000313" key="2">
    <source>
        <dbReference type="EMBL" id="RVU43297.1"/>
    </source>
</evidence>
<evidence type="ECO:0000256" key="1">
    <source>
        <dbReference type="SAM" id="MobiDB-lite"/>
    </source>
</evidence>
<proteinExistence type="predicted"/>
<accession>A0A437R9B6</accession>
<reference evidence="2 3" key="1">
    <citation type="submission" date="2019-01" db="EMBL/GenBank/DDBJ databases">
        <authorList>
            <person name="Chen W.-M."/>
        </authorList>
    </citation>
    <scope>NUCLEOTIDE SEQUENCE [LARGE SCALE GENOMIC DNA]</scope>
    <source>
        <strain evidence="2 3">KYPY4</strain>
    </source>
</reference>
<keyword evidence="3" id="KW-1185">Reference proteome</keyword>
<evidence type="ECO:0000313" key="3">
    <source>
        <dbReference type="Proteomes" id="UP000285575"/>
    </source>
</evidence>
<comment type="caution">
    <text evidence="2">The sequence shown here is derived from an EMBL/GenBank/DDBJ whole genome shotgun (WGS) entry which is preliminary data.</text>
</comment>
<dbReference type="RefSeq" id="WP_205702775.1">
    <property type="nucleotide sequence ID" value="NZ_SACR01000007.1"/>
</dbReference>
<feature type="region of interest" description="Disordered" evidence="1">
    <location>
        <begin position="95"/>
        <end position="121"/>
    </location>
</feature>
<protein>
    <submittedName>
        <fullName evidence="2">Uncharacterized protein</fullName>
    </submittedName>
</protein>
<feature type="compositionally biased region" description="Basic and acidic residues" evidence="1">
    <location>
        <begin position="104"/>
        <end position="121"/>
    </location>
</feature>
<name>A0A437R9B6_9BURK</name>